<evidence type="ECO:0000313" key="3">
    <source>
        <dbReference type="Proteomes" id="UP000822688"/>
    </source>
</evidence>
<feature type="region of interest" description="Disordered" evidence="1">
    <location>
        <begin position="1"/>
        <end position="27"/>
    </location>
</feature>
<dbReference type="EMBL" id="CM026421">
    <property type="protein sequence ID" value="KAG0591918.1"/>
    <property type="molecule type" value="Genomic_DNA"/>
</dbReference>
<dbReference type="AlphaFoldDB" id="A0A8T0JAQ0"/>
<dbReference type="Proteomes" id="UP000822688">
    <property type="component" value="Chromosome 1"/>
</dbReference>
<accession>A0A8T0JAQ0</accession>
<reference evidence="2" key="1">
    <citation type="submission" date="2020-06" db="EMBL/GenBank/DDBJ databases">
        <title>WGS assembly of Ceratodon purpureus strain R40.</title>
        <authorList>
            <person name="Carey S.B."/>
            <person name="Jenkins J."/>
            <person name="Shu S."/>
            <person name="Lovell J.T."/>
            <person name="Sreedasyam A."/>
            <person name="Maumus F."/>
            <person name="Tiley G.P."/>
            <person name="Fernandez-Pozo N."/>
            <person name="Barry K."/>
            <person name="Chen C."/>
            <person name="Wang M."/>
            <person name="Lipzen A."/>
            <person name="Daum C."/>
            <person name="Saski C.A."/>
            <person name="Payton A.C."/>
            <person name="Mcbreen J.C."/>
            <person name="Conrad R.E."/>
            <person name="Kollar L.M."/>
            <person name="Olsson S."/>
            <person name="Huttunen S."/>
            <person name="Landis J.B."/>
            <person name="Wickett N.J."/>
            <person name="Johnson M.G."/>
            <person name="Rensing S.A."/>
            <person name="Grimwood J."/>
            <person name="Schmutz J."/>
            <person name="Mcdaniel S.F."/>
        </authorList>
    </citation>
    <scope>NUCLEOTIDE SEQUENCE</scope>
    <source>
        <strain evidence="2">R40</strain>
    </source>
</reference>
<evidence type="ECO:0000256" key="1">
    <source>
        <dbReference type="SAM" id="MobiDB-lite"/>
    </source>
</evidence>
<protein>
    <submittedName>
        <fullName evidence="2">Uncharacterized protein</fullName>
    </submittedName>
</protein>
<organism evidence="2 3">
    <name type="scientific">Ceratodon purpureus</name>
    <name type="common">Fire moss</name>
    <name type="synonym">Dicranum purpureum</name>
    <dbReference type="NCBI Taxonomy" id="3225"/>
    <lineage>
        <taxon>Eukaryota</taxon>
        <taxon>Viridiplantae</taxon>
        <taxon>Streptophyta</taxon>
        <taxon>Embryophyta</taxon>
        <taxon>Bryophyta</taxon>
        <taxon>Bryophytina</taxon>
        <taxon>Bryopsida</taxon>
        <taxon>Dicranidae</taxon>
        <taxon>Pseudoditrichales</taxon>
        <taxon>Ditrichaceae</taxon>
        <taxon>Ceratodon</taxon>
    </lineage>
</organism>
<name>A0A8T0JAQ0_CERPU</name>
<keyword evidence="3" id="KW-1185">Reference proteome</keyword>
<gene>
    <name evidence="2" type="ORF">KC19_1G211800</name>
</gene>
<evidence type="ECO:0000313" key="2">
    <source>
        <dbReference type="EMBL" id="KAG0591918.1"/>
    </source>
</evidence>
<proteinExistence type="predicted"/>
<sequence length="162" mass="17581">MEPCTKINDSMEITQSREYEKRGSNSNLRTRMETTTCACAGMAGTLKCSVPRHLKVMEPCTDFQSDRREGMGLQRGHAIVGERGETASESTQSVLSFGHLTLLGGLPLLLPLLSFPCVFLGPSLGSNVPWLLTHCMSGGHSRVTESLSAGDFFSISRSTVVR</sequence>
<comment type="caution">
    <text evidence="2">The sequence shown here is derived from an EMBL/GenBank/DDBJ whole genome shotgun (WGS) entry which is preliminary data.</text>
</comment>